<dbReference type="AlphaFoldDB" id="A0AAP0K822"/>
<dbReference type="PANTHER" id="PTHR36337:SF1">
    <property type="entry name" value="OBSCURIN-LIKE PROTEIN"/>
    <property type="match status" value="1"/>
</dbReference>
<sequence>MPNNQTQTQTQTTLLEEWLRTTSGIPTTTKPKPPPPSARAIIQAWSDLRSAAHHPHQPNQSSIQQSLQTLLASPSTLHVGDPHAALLLSLLTSHPINHLPPPPLLLSLLSFWLRKTPAPPSPPSSPSLPPPPPSSPSPTPPLPPLPRLRPPLPPPLPQTRLLGPPLLPPRLSPRRPASGGHCCCWGLFRVLRKFETFSGGGGGVVVPNVSHGLMILHMIEWVVLNSTSFDGVRLICGVVSGCRGDSGCAPFAVAMAAAGALRGFNRGANAGWRKVGFELRELLEECVEGFGRDLMSKSSAAGGGGGGVGLFDSIGDDNPSDRLLLQCIALGMSRIGPISSRPPLLSCLVSALLVEIFPLRSFYARAIRAQHDNSSPLLDLNEVKNHLNSVLFKEAGAVTNAFCNQYASANDENKEFVENLIWGYCQDVYLGHRRVAFMLNGKELLGDLEKIAEACFIMVVVFASLVTKHRLDPHFSREMQLQVSVKILISFSCIEYFRRVRLSEYTDAIRGAVVSVQENESSCVSFIESMPSYVELMSCNGSSQKLDYVWLKDDVQTARILFYLRVIPTSIQHVPSPVFRKLVAPTMFLYMGHPNSKVARAAHSLFVAFISSGKDSNQEDREILKEQLVFYYMKKSLEGYPMLTPFEGMASGIAALVRHLPAGSPAIFYCIHSLCEKANDLCSKAIAQDADIWKSWQGDPHPCKKLLELLLRLLSLVDIQVLPHLMKLIAQLVVQLPKDGQNLVLDEIHALVAESDDVTRKPTLVSWLQSLSYICSKKSIKSSKTEAGKVKGANAATLSKDTLSMNQVSSRL</sequence>
<evidence type="ECO:0000256" key="1">
    <source>
        <dbReference type="SAM" id="MobiDB-lite"/>
    </source>
</evidence>
<keyword evidence="3" id="KW-1185">Reference proteome</keyword>
<feature type="compositionally biased region" description="Pro residues" evidence="1">
    <location>
        <begin position="118"/>
        <end position="157"/>
    </location>
</feature>
<reference evidence="2 3" key="1">
    <citation type="submission" date="2024-01" db="EMBL/GenBank/DDBJ databases">
        <title>Genome assemblies of Stephania.</title>
        <authorList>
            <person name="Yang L."/>
        </authorList>
    </citation>
    <scope>NUCLEOTIDE SEQUENCE [LARGE SCALE GENOMIC DNA]</scope>
    <source>
        <strain evidence="2">JXDWG</strain>
        <tissue evidence="2">Leaf</tissue>
    </source>
</reference>
<name>A0AAP0K822_9MAGN</name>
<evidence type="ECO:0000313" key="3">
    <source>
        <dbReference type="Proteomes" id="UP001419268"/>
    </source>
</evidence>
<protein>
    <submittedName>
        <fullName evidence="2">Uncharacterized protein</fullName>
    </submittedName>
</protein>
<feature type="region of interest" description="Disordered" evidence="1">
    <location>
        <begin position="118"/>
        <end position="170"/>
    </location>
</feature>
<dbReference type="PANTHER" id="PTHR36337">
    <property type="entry name" value="OBSCURIN-LIKE PROTEIN"/>
    <property type="match status" value="1"/>
</dbReference>
<dbReference type="Proteomes" id="UP001419268">
    <property type="component" value="Unassembled WGS sequence"/>
</dbReference>
<proteinExistence type="predicted"/>
<gene>
    <name evidence="2" type="ORF">Scep_006369</name>
</gene>
<organism evidence="2 3">
    <name type="scientific">Stephania cephalantha</name>
    <dbReference type="NCBI Taxonomy" id="152367"/>
    <lineage>
        <taxon>Eukaryota</taxon>
        <taxon>Viridiplantae</taxon>
        <taxon>Streptophyta</taxon>
        <taxon>Embryophyta</taxon>
        <taxon>Tracheophyta</taxon>
        <taxon>Spermatophyta</taxon>
        <taxon>Magnoliopsida</taxon>
        <taxon>Ranunculales</taxon>
        <taxon>Menispermaceae</taxon>
        <taxon>Menispermoideae</taxon>
        <taxon>Cissampelideae</taxon>
        <taxon>Stephania</taxon>
    </lineage>
</organism>
<evidence type="ECO:0000313" key="2">
    <source>
        <dbReference type="EMBL" id="KAK9147612.1"/>
    </source>
</evidence>
<dbReference type="EMBL" id="JBBNAG010000003">
    <property type="protein sequence ID" value="KAK9147612.1"/>
    <property type="molecule type" value="Genomic_DNA"/>
</dbReference>
<accession>A0AAP0K822</accession>
<comment type="caution">
    <text evidence="2">The sequence shown here is derived from an EMBL/GenBank/DDBJ whole genome shotgun (WGS) entry which is preliminary data.</text>
</comment>